<protein>
    <recommendedName>
        <fullName evidence="2">Helix-turn-helix domain-containing protein</fullName>
    </recommendedName>
</protein>
<name>A0AAD9T5Q7_9HELO</name>
<feature type="compositionally biased region" description="Low complexity" evidence="1">
    <location>
        <begin position="111"/>
        <end position="129"/>
    </location>
</feature>
<dbReference type="Proteomes" id="UP001285354">
    <property type="component" value="Unassembled WGS sequence"/>
</dbReference>
<comment type="caution">
    <text evidence="3">The sequence shown here is derived from an EMBL/GenBank/DDBJ whole genome shotgun (WGS) entry which is preliminary data.</text>
</comment>
<keyword evidence="4" id="KW-1185">Reference proteome</keyword>
<feature type="domain" description="Helix-turn-helix" evidence="2">
    <location>
        <begin position="176"/>
        <end position="220"/>
    </location>
</feature>
<accession>A0AAD9T5Q7</accession>
<evidence type="ECO:0000259" key="2">
    <source>
        <dbReference type="Pfam" id="PF22943"/>
    </source>
</evidence>
<reference evidence="3" key="1">
    <citation type="submission" date="2023-06" db="EMBL/GenBank/DDBJ databases">
        <title>Draft genome of Marssonina rosae.</title>
        <authorList>
            <person name="Cheng Q."/>
        </authorList>
    </citation>
    <scope>NUCLEOTIDE SEQUENCE</scope>
    <source>
        <strain evidence="3">R4</strain>
    </source>
</reference>
<dbReference type="EMBL" id="JAUBYV010000001">
    <property type="protein sequence ID" value="KAK2629189.1"/>
    <property type="molecule type" value="Genomic_DNA"/>
</dbReference>
<organism evidence="3 4">
    <name type="scientific">Diplocarpon rosae</name>
    <dbReference type="NCBI Taxonomy" id="946125"/>
    <lineage>
        <taxon>Eukaryota</taxon>
        <taxon>Fungi</taxon>
        <taxon>Dikarya</taxon>
        <taxon>Ascomycota</taxon>
        <taxon>Pezizomycotina</taxon>
        <taxon>Leotiomycetes</taxon>
        <taxon>Helotiales</taxon>
        <taxon>Drepanopezizaceae</taxon>
        <taxon>Diplocarpon</taxon>
    </lineage>
</organism>
<evidence type="ECO:0000313" key="3">
    <source>
        <dbReference type="EMBL" id="KAK2629189.1"/>
    </source>
</evidence>
<proteinExistence type="predicted"/>
<sequence length="223" mass="22958">MGSSASKAPRAASKLPATATTKPARKYPTRPPPPSPSTQTAGANVEGRSGVPEPGDVAASESRDQAALPLAASAELDPALDARLKSLGPVQPKPTQSNSSTFRAGPDPSLPSAAHFQPSASSPQQSIYPAPAPAPSGPAPRANPAVSLLTARYRLAAEAEREFAQTGKSSAAGRRFLDVYTLRQVLVLRDERGLEARQIERSLGLGEGVVAQLGRRGLVGVGS</sequence>
<dbReference type="Pfam" id="PF22943">
    <property type="entry name" value="HTH_68"/>
    <property type="match status" value="1"/>
</dbReference>
<evidence type="ECO:0000256" key="1">
    <source>
        <dbReference type="SAM" id="MobiDB-lite"/>
    </source>
</evidence>
<feature type="region of interest" description="Disordered" evidence="1">
    <location>
        <begin position="1"/>
        <end position="145"/>
    </location>
</feature>
<dbReference type="InterPro" id="IPR054448">
    <property type="entry name" value="HTH_put_ascomycetes"/>
</dbReference>
<dbReference type="AlphaFoldDB" id="A0AAD9T5Q7"/>
<feature type="compositionally biased region" description="Polar residues" evidence="1">
    <location>
        <begin position="93"/>
        <end position="102"/>
    </location>
</feature>
<feature type="compositionally biased region" description="Low complexity" evidence="1">
    <location>
        <begin position="1"/>
        <end position="22"/>
    </location>
</feature>
<gene>
    <name evidence="3" type="ORF">QTJ16_000009</name>
</gene>
<evidence type="ECO:0000313" key="4">
    <source>
        <dbReference type="Proteomes" id="UP001285354"/>
    </source>
</evidence>